<name>A0A2N9GJ58_FAGSY</name>
<dbReference type="Pfam" id="PF13456">
    <property type="entry name" value="RVT_3"/>
    <property type="match status" value="1"/>
</dbReference>
<dbReference type="InterPro" id="IPR044730">
    <property type="entry name" value="RNase_H-like_dom_plant"/>
</dbReference>
<dbReference type="PANTHER" id="PTHR33116">
    <property type="entry name" value="REVERSE TRANSCRIPTASE ZINC-BINDING DOMAIN-CONTAINING PROTEIN-RELATED-RELATED"/>
    <property type="match status" value="1"/>
</dbReference>
<dbReference type="InterPro" id="IPR012337">
    <property type="entry name" value="RNaseH-like_sf"/>
</dbReference>
<dbReference type="InterPro" id="IPR043502">
    <property type="entry name" value="DNA/RNA_pol_sf"/>
</dbReference>
<dbReference type="SUPFAM" id="SSF56672">
    <property type="entry name" value="DNA/RNA polymerases"/>
    <property type="match status" value="1"/>
</dbReference>
<feature type="domain" description="Reverse transcriptase" evidence="1">
    <location>
        <begin position="417"/>
        <end position="662"/>
    </location>
</feature>
<dbReference type="AlphaFoldDB" id="A0A2N9GJ58"/>
<dbReference type="InterPro" id="IPR036397">
    <property type="entry name" value="RNaseH_sf"/>
</dbReference>
<dbReference type="PROSITE" id="PS50878">
    <property type="entry name" value="RT_POL"/>
    <property type="match status" value="1"/>
</dbReference>
<dbReference type="Pfam" id="PF00078">
    <property type="entry name" value="RVT_1"/>
    <property type="match status" value="1"/>
</dbReference>
<reference evidence="2" key="1">
    <citation type="submission" date="2018-02" db="EMBL/GenBank/DDBJ databases">
        <authorList>
            <person name="Cohen D.B."/>
            <person name="Kent A.D."/>
        </authorList>
    </citation>
    <scope>NUCLEOTIDE SEQUENCE</scope>
</reference>
<organism evidence="2">
    <name type="scientific">Fagus sylvatica</name>
    <name type="common">Beechnut</name>
    <dbReference type="NCBI Taxonomy" id="28930"/>
    <lineage>
        <taxon>Eukaryota</taxon>
        <taxon>Viridiplantae</taxon>
        <taxon>Streptophyta</taxon>
        <taxon>Embryophyta</taxon>
        <taxon>Tracheophyta</taxon>
        <taxon>Spermatophyta</taxon>
        <taxon>Magnoliopsida</taxon>
        <taxon>eudicotyledons</taxon>
        <taxon>Gunneridae</taxon>
        <taxon>Pentapetalae</taxon>
        <taxon>rosids</taxon>
        <taxon>fabids</taxon>
        <taxon>Fagales</taxon>
        <taxon>Fagaceae</taxon>
        <taxon>Fagus</taxon>
    </lineage>
</organism>
<evidence type="ECO:0000313" key="2">
    <source>
        <dbReference type="EMBL" id="SPC99603.1"/>
    </source>
</evidence>
<evidence type="ECO:0000259" key="1">
    <source>
        <dbReference type="PROSITE" id="PS50878"/>
    </source>
</evidence>
<protein>
    <recommendedName>
        <fullName evidence="1">Reverse transcriptase domain-containing protein</fullName>
    </recommendedName>
</protein>
<dbReference type="InterPro" id="IPR026960">
    <property type="entry name" value="RVT-Znf"/>
</dbReference>
<dbReference type="InterPro" id="IPR005135">
    <property type="entry name" value="Endo/exonuclease/phosphatase"/>
</dbReference>
<dbReference type="Pfam" id="PF03372">
    <property type="entry name" value="Exo_endo_phos"/>
    <property type="match status" value="1"/>
</dbReference>
<dbReference type="GO" id="GO:0004523">
    <property type="term" value="F:RNA-DNA hybrid ribonuclease activity"/>
    <property type="evidence" value="ECO:0007669"/>
    <property type="project" value="InterPro"/>
</dbReference>
<dbReference type="GO" id="GO:0003676">
    <property type="term" value="F:nucleic acid binding"/>
    <property type="evidence" value="ECO:0007669"/>
    <property type="project" value="InterPro"/>
</dbReference>
<proteinExistence type="predicted"/>
<dbReference type="InterPro" id="IPR000477">
    <property type="entry name" value="RT_dom"/>
</dbReference>
<gene>
    <name evidence="2" type="ORF">FSB_LOCUS27485</name>
</gene>
<dbReference type="SUPFAM" id="SSF53098">
    <property type="entry name" value="Ribonuclease H-like"/>
    <property type="match status" value="1"/>
</dbReference>
<dbReference type="InterPro" id="IPR036691">
    <property type="entry name" value="Endo/exonu/phosph_ase_sf"/>
</dbReference>
<dbReference type="InterPro" id="IPR002156">
    <property type="entry name" value="RNaseH_domain"/>
</dbReference>
<dbReference type="CDD" id="cd06222">
    <property type="entry name" value="RNase_H_like"/>
    <property type="match status" value="1"/>
</dbReference>
<dbReference type="Gene3D" id="3.60.10.10">
    <property type="entry name" value="Endonuclease/exonuclease/phosphatase"/>
    <property type="match status" value="1"/>
</dbReference>
<sequence length="1273" mass="145890">MRLLSWNCQGAGKALTARALKALVRENSPDIVFLSETKSDVKKIEKIRLSLNFVDCLCVEAFGKAGGLALFWRKGVELEVVYSDNQIIAALIYSDPPDSTWLLLTIRGPHEQRFRKRFWAIMKDMILSFSGPWLLIGDLNSIYYSEDKQGGRVGGSSSSNWLKDFVTSTGAIDLGFNGPRFTWSNKRVGLANIKERLDRGFCDQEWQSMFPTAGVRHLGAVTSDHRPILLDSHLDNCKIIRPFRFEAMWTKEESSVQVVERAWETQVEGSHCFKLAGKLKRVKHELREWNKNFFGNVKARIKELESRIEEVRGLEPNKDNLELEAALCLELEEWLEKDELKWKQKSRELWLKEGDRNSKFFHLSTVIRRRSNRINEIKMEDGTWIYGREHIAISEEENESICRVPSGEEIRKIVFEMHPLKAPGPDGLSVSRLRPLLEKLIDPAQVAFVPNRLITENVVLAQEVVHSFKIMKRKRGFLGVKLDFNKAYDRMEWNFLETVLVAFGFNEKVVHLLMQCVTTVQFTLLLNGGIWASFHPTRGLRQGDPLSPYLFILGSEVLLRLINREIQEGNLSGIKIGNSAPPLAKLCYADDVILICKAKMDEVRSLLSCIDTYCTWSGQSINIDKSGAFYSNGVHTQFKNQVKNVWGLKSLPQNTKYLGVPLFLSQNRKRDFIYLKERLEDKTSSWKSKSLSWMGRATLIKSVALTIPIYTMAAIQLPKKLCEEMDSVIRRFWWAPRKESNHFYAPTAWNNLCTPMQEGGLGFRKFWNLNQAILAKLAWWVLSKRDSFCVKILHSKYKVRGNWLNKYSGSVSSWTWKSIEGVKHLISLGACLQVGNGNNILVWEDPWVPDCLNFIPKPKGGSPPNSSLAVSQLFNQDRLSWNEHKLRELFDPEDAQAISRIPLMSIDKPDKWIWTKANNGEFNLKSAYGLTRNVQDIRVCDPLWKNVWKSQLHERLKMLLWRIASNLLPTKNNLDRFINPVDQCCPLCEIEQESIVHIFVYCSVAKACWFGSRWSIKSEFLSINNGTQLVSFILNPPDNLFQSQDDRKEFSLFGTLLLDGIWRLRNSVVFYGNKAMPEDVLKILYKSFQEHWDVRKIKFSDDRTRRFSYWSKPACGHIKINCDAAIGPSYSVIAIVARDWRGSLLFALSKKVNTNIPVQAEAEALRWSVLIAVDRKLQKVMFESDSQICINAVTLASFKPPWRIHGLILDIEAATKHIPGSAFNWVYREANEAAHQLANWSLKNAFFGPFDLNHAPSSFISVISNEAVSSSIV</sequence>
<dbReference type="Gene3D" id="3.30.420.10">
    <property type="entry name" value="Ribonuclease H-like superfamily/Ribonuclease H"/>
    <property type="match status" value="1"/>
</dbReference>
<dbReference type="SUPFAM" id="SSF56219">
    <property type="entry name" value="DNase I-like"/>
    <property type="match status" value="1"/>
</dbReference>
<dbReference type="Pfam" id="PF13966">
    <property type="entry name" value="zf-RVT"/>
    <property type="match status" value="1"/>
</dbReference>
<dbReference type="CDD" id="cd01650">
    <property type="entry name" value="RT_nLTR_like"/>
    <property type="match status" value="1"/>
</dbReference>
<accession>A0A2N9GJ58</accession>
<dbReference type="PANTHER" id="PTHR33116:SF86">
    <property type="entry name" value="REVERSE TRANSCRIPTASE DOMAIN-CONTAINING PROTEIN"/>
    <property type="match status" value="1"/>
</dbReference>
<dbReference type="EMBL" id="OIVN01001994">
    <property type="protein sequence ID" value="SPC99603.1"/>
    <property type="molecule type" value="Genomic_DNA"/>
</dbReference>